<gene>
    <name evidence="3" type="ORF">CHARACLAT_007761</name>
</gene>
<feature type="region of interest" description="Disordered" evidence="1">
    <location>
        <begin position="114"/>
        <end position="143"/>
    </location>
</feature>
<feature type="signal peptide" evidence="2">
    <location>
        <begin position="1"/>
        <end position="17"/>
    </location>
</feature>
<evidence type="ECO:0000256" key="1">
    <source>
        <dbReference type="SAM" id="MobiDB-lite"/>
    </source>
</evidence>
<feature type="chain" id="PRO_5047495791" evidence="2">
    <location>
        <begin position="18"/>
        <end position="173"/>
    </location>
</feature>
<evidence type="ECO:0000313" key="3">
    <source>
        <dbReference type="EMBL" id="MED6280135.1"/>
    </source>
</evidence>
<dbReference type="Proteomes" id="UP001352852">
    <property type="component" value="Unassembled WGS sequence"/>
</dbReference>
<comment type="caution">
    <text evidence="3">The sequence shown here is derived from an EMBL/GenBank/DDBJ whole genome shotgun (WGS) entry which is preliminary data.</text>
</comment>
<proteinExistence type="predicted"/>
<sequence>MAAFLCLTTIYTALVNIFPQNISVQDIFVSSQRPTTCHVHQQQDLAEKSNSVCEKCFSCEVYVSVDPASNVKTVQTDISALLSIKFSVNFLTIQAVHDSINVLPAEIFAHVTEPPPTVTASSTTSDRGLTKSAPPRPANLSTTGEPLDLTVTVVMQHQFFRVKCFTFLSYNTQ</sequence>
<keyword evidence="4" id="KW-1185">Reference proteome</keyword>
<dbReference type="EMBL" id="JAHUTJ010041422">
    <property type="protein sequence ID" value="MED6280135.1"/>
    <property type="molecule type" value="Genomic_DNA"/>
</dbReference>
<accession>A0ABU7E086</accession>
<name>A0ABU7E086_9TELE</name>
<organism evidence="3 4">
    <name type="scientific">Characodon lateralis</name>
    <dbReference type="NCBI Taxonomy" id="208331"/>
    <lineage>
        <taxon>Eukaryota</taxon>
        <taxon>Metazoa</taxon>
        <taxon>Chordata</taxon>
        <taxon>Craniata</taxon>
        <taxon>Vertebrata</taxon>
        <taxon>Euteleostomi</taxon>
        <taxon>Actinopterygii</taxon>
        <taxon>Neopterygii</taxon>
        <taxon>Teleostei</taxon>
        <taxon>Neoteleostei</taxon>
        <taxon>Acanthomorphata</taxon>
        <taxon>Ovalentaria</taxon>
        <taxon>Atherinomorphae</taxon>
        <taxon>Cyprinodontiformes</taxon>
        <taxon>Goodeidae</taxon>
        <taxon>Characodon</taxon>
    </lineage>
</organism>
<evidence type="ECO:0000256" key="2">
    <source>
        <dbReference type="SAM" id="SignalP"/>
    </source>
</evidence>
<protein>
    <submittedName>
        <fullName evidence="3">Uncharacterized protein</fullName>
    </submittedName>
</protein>
<reference evidence="3 4" key="1">
    <citation type="submission" date="2021-06" db="EMBL/GenBank/DDBJ databases">
        <authorList>
            <person name="Palmer J.M."/>
        </authorList>
    </citation>
    <scope>NUCLEOTIDE SEQUENCE [LARGE SCALE GENOMIC DNA]</scope>
    <source>
        <strain evidence="3 4">CL_MEX2019</strain>
        <tissue evidence="3">Muscle</tissue>
    </source>
</reference>
<keyword evidence="2" id="KW-0732">Signal</keyword>
<evidence type="ECO:0000313" key="4">
    <source>
        <dbReference type="Proteomes" id="UP001352852"/>
    </source>
</evidence>